<name>A0A7W7VHG0_9PSEU</name>
<sequence length="127" mass="13516">MSIYAAVNYSDPNAAVDWLCKAFGFTADEVFHDDAGVVQHAVLSFGAGKAMVSGPREPGWLGGTAATPLASPISLYLVVDDPVAHHDHAVAEGANVVRGLEHTDYGSHEYSARDPEGNLWSFGTYRP</sequence>
<protein>
    <submittedName>
        <fullName evidence="2">Putative glyoxalase superfamily protein PhnB</fullName>
    </submittedName>
</protein>
<reference evidence="2 3" key="1">
    <citation type="submission" date="2020-08" db="EMBL/GenBank/DDBJ databases">
        <title>Genomic Encyclopedia of Type Strains, Phase III (KMG-III): the genomes of soil and plant-associated and newly described type strains.</title>
        <authorList>
            <person name="Whitman W."/>
        </authorList>
    </citation>
    <scope>NUCLEOTIDE SEQUENCE [LARGE SCALE GENOMIC DNA]</scope>
    <source>
        <strain evidence="2 3">CECT 8960</strain>
    </source>
</reference>
<keyword evidence="3" id="KW-1185">Reference proteome</keyword>
<evidence type="ECO:0000313" key="2">
    <source>
        <dbReference type="EMBL" id="MBB4910169.1"/>
    </source>
</evidence>
<dbReference type="Gene3D" id="3.30.720.110">
    <property type="match status" value="1"/>
</dbReference>
<dbReference type="InterPro" id="IPR004360">
    <property type="entry name" value="Glyas_Fos-R_dOase_dom"/>
</dbReference>
<feature type="domain" description="VOC" evidence="1">
    <location>
        <begin position="1"/>
        <end position="125"/>
    </location>
</feature>
<dbReference type="AlphaFoldDB" id="A0A7W7VHG0"/>
<dbReference type="InterPro" id="IPR029068">
    <property type="entry name" value="Glyas_Bleomycin-R_OHBP_Dase"/>
</dbReference>
<comment type="caution">
    <text evidence="2">The sequence shown here is derived from an EMBL/GenBank/DDBJ whole genome shotgun (WGS) entry which is preliminary data.</text>
</comment>
<evidence type="ECO:0000259" key="1">
    <source>
        <dbReference type="PROSITE" id="PS51819"/>
    </source>
</evidence>
<dbReference type="RefSeq" id="WP_184814244.1">
    <property type="nucleotide sequence ID" value="NZ_JACHJQ010000007.1"/>
</dbReference>
<proteinExistence type="predicted"/>
<dbReference type="Proteomes" id="UP000520767">
    <property type="component" value="Unassembled WGS sequence"/>
</dbReference>
<dbReference type="InterPro" id="IPR037523">
    <property type="entry name" value="VOC_core"/>
</dbReference>
<dbReference type="Pfam" id="PF00903">
    <property type="entry name" value="Glyoxalase"/>
    <property type="match status" value="1"/>
</dbReference>
<dbReference type="PANTHER" id="PTHR34109">
    <property type="entry name" value="BNAUNNG04460D PROTEIN-RELATED"/>
    <property type="match status" value="1"/>
</dbReference>
<dbReference type="PANTHER" id="PTHR34109:SF1">
    <property type="entry name" value="VOC DOMAIN-CONTAINING PROTEIN"/>
    <property type="match status" value="1"/>
</dbReference>
<evidence type="ECO:0000313" key="3">
    <source>
        <dbReference type="Proteomes" id="UP000520767"/>
    </source>
</evidence>
<dbReference type="PROSITE" id="PS51819">
    <property type="entry name" value="VOC"/>
    <property type="match status" value="1"/>
</dbReference>
<gene>
    <name evidence="2" type="ORF">FHR82_006427</name>
</gene>
<accession>A0A7W7VHG0</accession>
<dbReference type="SUPFAM" id="SSF54593">
    <property type="entry name" value="Glyoxalase/Bleomycin resistance protein/Dihydroxybiphenyl dioxygenase"/>
    <property type="match status" value="1"/>
</dbReference>
<dbReference type="EMBL" id="JACHJQ010000007">
    <property type="protein sequence ID" value="MBB4910169.1"/>
    <property type="molecule type" value="Genomic_DNA"/>
</dbReference>
<dbReference type="Gene3D" id="3.30.720.120">
    <property type="match status" value="1"/>
</dbReference>
<organism evidence="2 3">
    <name type="scientific">Actinophytocola algeriensis</name>
    <dbReference type="NCBI Taxonomy" id="1768010"/>
    <lineage>
        <taxon>Bacteria</taxon>
        <taxon>Bacillati</taxon>
        <taxon>Actinomycetota</taxon>
        <taxon>Actinomycetes</taxon>
        <taxon>Pseudonocardiales</taxon>
        <taxon>Pseudonocardiaceae</taxon>
    </lineage>
</organism>